<dbReference type="Proteomes" id="UP000596742">
    <property type="component" value="Unassembled WGS sequence"/>
</dbReference>
<evidence type="ECO:0000313" key="2">
    <source>
        <dbReference type="EMBL" id="VDI25085.1"/>
    </source>
</evidence>
<dbReference type="PANTHER" id="PTHR13627:SF34">
    <property type="entry name" value="RIBITOL-5-PHOSPHATE TRANSFERASE"/>
    <property type="match status" value="1"/>
</dbReference>
<keyword evidence="1" id="KW-0812">Transmembrane</keyword>
<keyword evidence="1" id="KW-1133">Transmembrane helix</keyword>
<reference evidence="2" key="1">
    <citation type="submission" date="2018-11" db="EMBL/GenBank/DDBJ databases">
        <authorList>
            <person name="Alioto T."/>
            <person name="Alioto T."/>
        </authorList>
    </citation>
    <scope>NUCLEOTIDE SEQUENCE</scope>
</reference>
<name>A0A8B6DVC8_MYTGA</name>
<dbReference type="SUPFAM" id="SSF53448">
    <property type="entry name" value="Nucleotide-diphospho-sugar transferases"/>
    <property type="match status" value="1"/>
</dbReference>
<dbReference type="InterPro" id="IPR052613">
    <property type="entry name" value="LicD_transferase"/>
</dbReference>
<sequence>MKKAMRICFIRWIVVGIGVFAVSLVFLGLHTSSLQGSTIKQNTNRRDDVNTDYNMFDHQYTPANLKLRQYKQLPIDTGISNLKENLIKLAKEIQKTKIHIRGTKARESLTNVIDVVKDLFRLTNTSMDNFHRKTKSSKHICKEIYKGTTYGYPFFYKGFETKNCSYATSIDKLVTVVFIHKQEKVSKLEHILKNILNYNPRLKVVVGKEKNSRISLSESFGNVTVIDYSKADSDGTIWNLLITKVKTEYALIARNISTFNIDARLERLVREIEALDVVTAGGASRDQNGLWKLGCYQTAYKNFSLIYDEGYDESLHECIFCDYISGSFLSRLSTFQSFPFDAKMNGMSVFHDFFLRLSQSKLESVICPDSMFYMQKQKQSDNYNDWAQLGIKWKLYRMKISDEVDIQFPCKKETYKCFNGLGYVLSPCCLQELADMINFVMKTCEESNVLCELQEGTLLGAVKFHKVLPWERDADLTFLTANFTALTKLKSYIMKKYSFTYDAASLWCCADNRTAGGKMKVHSKHWHIEMYGQHLMDSEKLLTDGLKPTKILLNGQWVGVPRNPGWHARNRYGHEIYAHAQHWMAMGQGNGWIDYKTNQFTPCRTPGRHDCVDSFNGDGNLPFSLPIP</sequence>
<gene>
    <name evidence="2" type="ORF">MGAL_10B023286</name>
</gene>
<dbReference type="EMBL" id="UYJE01004109">
    <property type="protein sequence ID" value="VDI25085.1"/>
    <property type="molecule type" value="Genomic_DNA"/>
</dbReference>
<accession>A0A8B6DVC8</accession>
<keyword evidence="3" id="KW-1185">Reference proteome</keyword>
<dbReference type="OrthoDB" id="6358690at2759"/>
<keyword evidence="1" id="KW-0472">Membrane</keyword>
<organism evidence="2 3">
    <name type="scientific">Mytilus galloprovincialis</name>
    <name type="common">Mediterranean mussel</name>
    <dbReference type="NCBI Taxonomy" id="29158"/>
    <lineage>
        <taxon>Eukaryota</taxon>
        <taxon>Metazoa</taxon>
        <taxon>Spiralia</taxon>
        <taxon>Lophotrochozoa</taxon>
        <taxon>Mollusca</taxon>
        <taxon>Bivalvia</taxon>
        <taxon>Autobranchia</taxon>
        <taxon>Pteriomorphia</taxon>
        <taxon>Mytilida</taxon>
        <taxon>Mytiloidea</taxon>
        <taxon>Mytilidae</taxon>
        <taxon>Mytilinae</taxon>
        <taxon>Mytilus</taxon>
    </lineage>
</organism>
<dbReference type="GO" id="GO:0009100">
    <property type="term" value="P:glycoprotein metabolic process"/>
    <property type="evidence" value="ECO:0007669"/>
    <property type="project" value="UniProtKB-ARBA"/>
</dbReference>
<dbReference type="PANTHER" id="PTHR13627">
    <property type="entry name" value="FUKUTIN RELATED PROTEIN"/>
    <property type="match status" value="1"/>
</dbReference>
<proteinExistence type="predicted"/>
<feature type="transmembrane region" description="Helical" evidence="1">
    <location>
        <begin position="12"/>
        <end position="30"/>
    </location>
</feature>
<comment type="caution">
    <text evidence="2">The sequence shown here is derived from an EMBL/GenBank/DDBJ whole genome shotgun (WGS) entry which is preliminary data.</text>
</comment>
<evidence type="ECO:0000256" key="1">
    <source>
        <dbReference type="SAM" id="Phobius"/>
    </source>
</evidence>
<dbReference type="InterPro" id="IPR029044">
    <property type="entry name" value="Nucleotide-diphossugar_trans"/>
</dbReference>
<evidence type="ECO:0000313" key="3">
    <source>
        <dbReference type="Proteomes" id="UP000596742"/>
    </source>
</evidence>
<evidence type="ECO:0008006" key="4">
    <source>
        <dbReference type="Google" id="ProtNLM"/>
    </source>
</evidence>
<protein>
    <recommendedName>
        <fullName evidence="4">Fukutin-related protein</fullName>
    </recommendedName>
</protein>
<dbReference type="AlphaFoldDB" id="A0A8B6DVC8"/>